<dbReference type="Gene3D" id="1.10.287.1060">
    <property type="entry name" value="ESAT-6-like"/>
    <property type="match status" value="1"/>
</dbReference>
<dbReference type="AlphaFoldDB" id="A0A0A0BUI8"/>
<dbReference type="SUPFAM" id="SSF140453">
    <property type="entry name" value="EsxAB dimer-like"/>
    <property type="match status" value="1"/>
</dbReference>
<evidence type="ECO:0008006" key="4">
    <source>
        <dbReference type="Google" id="ProtNLM"/>
    </source>
</evidence>
<proteinExistence type="predicted"/>
<reference evidence="2 3" key="2">
    <citation type="journal article" date="2015" name="Stand. Genomic Sci.">
        <title>Draft genome sequence of Cellulomonas carbonis T26(T) and comparative analysis of six Cellulomonas genomes.</title>
        <authorList>
            <person name="Zhuang W."/>
            <person name="Zhang S."/>
            <person name="Xia X."/>
            <person name="Wang G."/>
        </authorList>
    </citation>
    <scope>NUCLEOTIDE SEQUENCE [LARGE SCALE GENOMIC DNA]</scope>
    <source>
        <strain evidence="2 3">T26</strain>
    </source>
</reference>
<protein>
    <recommendedName>
        <fullName evidence="4">WXG100 family type VII secretion target</fullName>
    </recommendedName>
</protein>
<gene>
    <name evidence="2" type="ORF">N868_08305</name>
</gene>
<dbReference type="RefSeq" id="WP_043604319.1">
    <property type="nucleotide sequence ID" value="NZ_AXCY01000017.1"/>
</dbReference>
<dbReference type="EMBL" id="AXCY01000017">
    <property type="protein sequence ID" value="KGM11635.1"/>
    <property type="molecule type" value="Genomic_DNA"/>
</dbReference>
<organism evidence="2 3">
    <name type="scientific">Cellulomonas carbonis T26</name>
    <dbReference type="NCBI Taxonomy" id="947969"/>
    <lineage>
        <taxon>Bacteria</taxon>
        <taxon>Bacillati</taxon>
        <taxon>Actinomycetota</taxon>
        <taxon>Actinomycetes</taxon>
        <taxon>Micrococcales</taxon>
        <taxon>Cellulomonadaceae</taxon>
        <taxon>Cellulomonas</taxon>
    </lineage>
</organism>
<comment type="caution">
    <text evidence="2">The sequence shown here is derived from an EMBL/GenBank/DDBJ whole genome shotgun (WGS) entry which is preliminary data.</text>
</comment>
<name>A0A0A0BUI8_9CELL</name>
<feature type="region of interest" description="Disordered" evidence="1">
    <location>
        <begin position="79"/>
        <end position="98"/>
    </location>
</feature>
<reference evidence="2 3" key="1">
    <citation type="submission" date="2013-08" db="EMBL/GenBank/DDBJ databases">
        <title>Genome sequencing of Cellulomonas carbonis T26.</title>
        <authorList>
            <person name="Chen F."/>
            <person name="Li Y."/>
            <person name="Wang G."/>
        </authorList>
    </citation>
    <scope>NUCLEOTIDE SEQUENCE [LARGE SCALE GENOMIC DNA]</scope>
    <source>
        <strain evidence="2 3">T26</strain>
    </source>
</reference>
<sequence>MALTAELSTLEALYTTLKNNVTNAYEIRTSTDRDLGNAVWETPNAEAFRAAWEQFRPHLQKFEETLAAAATDVANNHNNNAAVNGVNDAPNLAPVSPL</sequence>
<evidence type="ECO:0000313" key="2">
    <source>
        <dbReference type="EMBL" id="KGM11635.1"/>
    </source>
</evidence>
<keyword evidence="3" id="KW-1185">Reference proteome</keyword>
<accession>A0A0A0BUI8</accession>
<evidence type="ECO:0000313" key="3">
    <source>
        <dbReference type="Proteomes" id="UP000029839"/>
    </source>
</evidence>
<dbReference type="OrthoDB" id="3254594at2"/>
<feature type="compositionally biased region" description="Low complexity" evidence="1">
    <location>
        <begin position="79"/>
        <end position="91"/>
    </location>
</feature>
<dbReference type="InterPro" id="IPR036689">
    <property type="entry name" value="ESAT-6-like_sf"/>
</dbReference>
<dbReference type="Proteomes" id="UP000029839">
    <property type="component" value="Unassembled WGS sequence"/>
</dbReference>
<evidence type="ECO:0000256" key="1">
    <source>
        <dbReference type="SAM" id="MobiDB-lite"/>
    </source>
</evidence>